<feature type="domain" description="Cytochrome c" evidence="23">
    <location>
        <begin position="205"/>
        <end position="286"/>
    </location>
</feature>
<evidence type="ECO:0000256" key="15">
    <source>
        <dbReference type="ARBA" id="ARBA00023002"/>
    </source>
</evidence>
<keyword evidence="15 19" id="KW-0560">Oxidoreductase</keyword>
<keyword evidence="6 19" id="KW-0997">Cell inner membrane</keyword>
<keyword evidence="11" id="KW-0677">Repeat</keyword>
<dbReference type="Proteomes" id="UP001060336">
    <property type="component" value="Chromosome"/>
</dbReference>
<evidence type="ECO:0000256" key="22">
    <source>
        <dbReference type="SAM" id="Phobius"/>
    </source>
</evidence>
<dbReference type="EMBL" id="CP102480">
    <property type="protein sequence ID" value="UUX50318.1"/>
    <property type="molecule type" value="Genomic_DNA"/>
</dbReference>
<dbReference type="InterPro" id="IPR036909">
    <property type="entry name" value="Cyt_c-like_dom_sf"/>
</dbReference>
<proteinExistence type="inferred from homology"/>
<keyword evidence="13 19" id="KW-0249">Electron transport</keyword>
<dbReference type="InterPro" id="IPR009056">
    <property type="entry name" value="Cyt_c-like_dom"/>
</dbReference>
<keyword evidence="25" id="KW-1185">Reference proteome</keyword>
<keyword evidence="16 19" id="KW-0408">Iron</keyword>
<evidence type="ECO:0000259" key="23">
    <source>
        <dbReference type="PROSITE" id="PS51007"/>
    </source>
</evidence>
<feature type="binding site" description="covalent" evidence="21">
    <location>
        <position position="221"/>
    </location>
    <ligand>
        <name>heme c</name>
        <dbReference type="ChEBI" id="CHEBI:61717"/>
        <label>2</label>
    </ligand>
</feature>
<dbReference type="InterPro" id="IPR050597">
    <property type="entry name" value="Cytochrome_c_Oxidase_Subunit"/>
</dbReference>
<dbReference type="GO" id="GO:0005506">
    <property type="term" value="F:iron ion binding"/>
    <property type="evidence" value="ECO:0007669"/>
    <property type="project" value="InterPro"/>
</dbReference>
<comment type="cofactor">
    <cofactor evidence="19 21">
        <name>heme c</name>
        <dbReference type="ChEBI" id="CHEBI:61717"/>
    </cofactor>
    <text evidence="19 21">Binds 2 heme C groups per subunit.</text>
</comment>
<comment type="subcellular location">
    <subcellularLocation>
        <location evidence="1 19">Cell inner membrane</location>
    </subcellularLocation>
</comment>
<evidence type="ECO:0000256" key="1">
    <source>
        <dbReference type="ARBA" id="ARBA00004533"/>
    </source>
</evidence>
<evidence type="ECO:0000256" key="8">
    <source>
        <dbReference type="ARBA" id="ARBA00022660"/>
    </source>
</evidence>
<evidence type="ECO:0000256" key="14">
    <source>
        <dbReference type="ARBA" id="ARBA00022989"/>
    </source>
</evidence>
<dbReference type="GO" id="GO:1902600">
    <property type="term" value="P:proton transmembrane transport"/>
    <property type="evidence" value="ECO:0007669"/>
    <property type="project" value="UniProtKB-KW"/>
</dbReference>
<dbReference type="PRINTS" id="PR00605">
    <property type="entry name" value="CYTCHROMECIC"/>
</dbReference>
<organism evidence="24 25">
    <name type="scientific">Nisaea acidiphila</name>
    <dbReference type="NCBI Taxonomy" id="1862145"/>
    <lineage>
        <taxon>Bacteria</taxon>
        <taxon>Pseudomonadati</taxon>
        <taxon>Pseudomonadota</taxon>
        <taxon>Alphaproteobacteria</taxon>
        <taxon>Rhodospirillales</taxon>
        <taxon>Thalassobaculaceae</taxon>
        <taxon>Nisaea</taxon>
    </lineage>
</organism>
<feature type="binding site" description="covalent" evidence="21">
    <location>
        <position position="122"/>
    </location>
    <ligand>
        <name>heme c</name>
        <dbReference type="ChEBI" id="CHEBI:61717"/>
        <label>1</label>
    </ligand>
</feature>
<dbReference type="NCBIfam" id="TIGR00782">
    <property type="entry name" value="ccoP"/>
    <property type="match status" value="1"/>
</dbReference>
<dbReference type="PROSITE" id="PS51007">
    <property type="entry name" value="CYTC"/>
    <property type="match status" value="2"/>
</dbReference>
<evidence type="ECO:0000256" key="12">
    <source>
        <dbReference type="ARBA" id="ARBA00022781"/>
    </source>
</evidence>
<evidence type="ECO:0000256" key="16">
    <source>
        <dbReference type="ARBA" id="ARBA00023004"/>
    </source>
</evidence>
<keyword evidence="18 19" id="KW-0472">Membrane</keyword>
<feature type="binding site" description="covalent" evidence="21">
    <location>
        <position position="218"/>
    </location>
    <ligand>
        <name>heme c</name>
        <dbReference type="ChEBI" id="CHEBI:61717"/>
        <label>2</label>
    </ligand>
</feature>
<dbReference type="GO" id="GO:0016491">
    <property type="term" value="F:oxidoreductase activity"/>
    <property type="evidence" value="ECO:0007669"/>
    <property type="project" value="UniProtKB-KW"/>
</dbReference>
<comment type="similarity">
    <text evidence="3 19">Belongs to the CcoP / FixP family.</text>
</comment>
<feature type="domain" description="Cytochrome c" evidence="23">
    <location>
        <begin position="109"/>
        <end position="198"/>
    </location>
</feature>
<evidence type="ECO:0000256" key="21">
    <source>
        <dbReference type="PIRSR" id="PIRSR000006-2"/>
    </source>
</evidence>
<keyword evidence="12 19" id="KW-0375">Hydrogen ion transport</keyword>
<keyword evidence="9 22" id="KW-0812">Transmembrane</keyword>
<comment type="function">
    <text evidence="19">C-type cytochrome. Part of the cbb3-type cytochrome c oxidase complex.</text>
</comment>
<comment type="pathway">
    <text evidence="2 19">Energy metabolism; oxidative phosphorylation.</text>
</comment>
<dbReference type="AlphaFoldDB" id="A0A9J7AT14"/>
<keyword evidence="5 19" id="KW-1003">Cell membrane</keyword>
<feature type="binding site" description="axial binding residue" evidence="20">
    <location>
        <position position="222"/>
    </location>
    <ligand>
        <name>heme c</name>
        <dbReference type="ChEBI" id="CHEBI:61717"/>
        <label>2</label>
    </ligand>
    <ligandPart>
        <name>Fe</name>
        <dbReference type="ChEBI" id="CHEBI:18248"/>
    </ligandPart>
</feature>
<dbReference type="Gene3D" id="1.10.760.10">
    <property type="entry name" value="Cytochrome c-like domain"/>
    <property type="match status" value="2"/>
</dbReference>
<evidence type="ECO:0000256" key="10">
    <source>
        <dbReference type="ARBA" id="ARBA00022723"/>
    </source>
</evidence>
<dbReference type="InterPro" id="IPR038414">
    <property type="entry name" value="CcoP_N_sf"/>
</dbReference>
<protein>
    <recommendedName>
        <fullName evidence="19">Cbb3-type cytochrome c oxidase subunit</fullName>
    </recommendedName>
</protein>
<keyword evidence="4 19" id="KW-0813">Transport</keyword>
<evidence type="ECO:0000313" key="25">
    <source>
        <dbReference type="Proteomes" id="UP001060336"/>
    </source>
</evidence>
<accession>A0A9J7AT14</accession>
<gene>
    <name evidence="24" type="primary">ccoP</name>
    <name evidence="24" type="ORF">NUH88_01210</name>
</gene>
<dbReference type="SUPFAM" id="SSF46626">
    <property type="entry name" value="Cytochrome c"/>
    <property type="match status" value="2"/>
</dbReference>
<sequence>MAHNAEKDAVTGVETTGHEWDGIKELNNPLPRWWLWTFYITVLWSIGYWVVYPAWPLVSSYTEGMFGYSSRQEVMDRIAEAKEAQSEYLGKIETASLDEIRGDSELLNFALAGGRSAFAVNCSQCHGQGAQGFVGYPNLNDDAWIWGGKPDEIMTTILYGIRSDHDDTRYSEMPAFGRDGLLERPQINEVVEYVLQISGQDHDSGMATAGKDVFVEQCAACHGENGEGIRETGAPRLTDSIWLYGGDRDTLRATVTNARYGVMPAWTGRLDEATIKQLAVYVHSLGGGE</sequence>
<evidence type="ECO:0000256" key="7">
    <source>
        <dbReference type="ARBA" id="ARBA00022617"/>
    </source>
</evidence>
<evidence type="ECO:0000313" key="24">
    <source>
        <dbReference type="EMBL" id="UUX50318.1"/>
    </source>
</evidence>
<dbReference type="PANTHER" id="PTHR33751">
    <property type="entry name" value="CBB3-TYPE CYTOCHROME C OXIDASE SUBUNIT FIXP"/>
    <property type="match status" value="1"/>
</dbReference>
<keyword evidence="8 19" id="KW-0679">Respiratory chain</keyword>
<dbReference type="GO" id="GO:0009055">
    <property type="term" value="F:electron transfer activity"/>
    <property type="evidence" value="ECO:0007669"/>
    <property type="project" value="InterPro"/>
</dbReference>
<dbReference type="InterPro" id="IPR004678">
    <property type="entry name" value="Cyt_c_oxidase_cbb3_su3"/>
</dbReference>
<feature type="binding site" description="covalent" evidence="21">
    <location>
        <position position="125"/>
    </location>
    <ligand>
        <name>heme c</name>
        <dbReference type="ChEBI" id="CHEBI:61717"/>
        <label>1</label>
    </ligand>
</feature>
<evidence type="ECO:0000256" key="9">
    <source>
        <dbReference type="ARBA" id="ARBA00022692"/>
    </source>
</evidence>
<reference evidence="24" key="1">
    <citation type="submission" date="2022-08" db="EMBL/GenBank/DDBJ databases">
        <title>Nisaea acidiphila sp. nov., isolated from a marine algal debris and emended description of the genus Nisaea Urios et al. 2008.</title>
        <authorList>
            <person name="Kwon K."/>
        </authorList>
    </citation>
    <scope>NUCLEOTIDE SEQUENCE</scope>
    <source>
        <strain evidence="24">MEBiC11861</strain>
    </source>
</reference>
<evidence type="ECO:0000256" key="11">
    <source>
        <dbReference type="ARBA" id="ARBA00022737"/>
    </source>
</evidence>
<evidence type="ECO:0000256" key="19">
    <source>
        <dbReference type="PIRNR" id="PIRNR000006"/>
    </source>
</evidence>
<feature type="binding site" description="axial binding residue" evidence="20">
    <location>
        <position position="126"/>
    </location>
    <ligand>
        <name>heme c</name>
        <dbReference type="ChEBI" id="CHEBI:61717"/>
        <label>1</label>
    </ligand>
    <ligandPart>
        <name>Fe</name>
        <dbReference type="ChEBI" id="CHEBI:18248"/>
    </ligandPart>
</feature>
<name>A0A9J7AT14_9PROT</name>
<keyword evidence="7 19" id="KW-0349">Heme</keyword>
<dbReference type="PIRSF" id="PIRSF000006">
    <property type="entry name" value="Cbb3-Cox_fixP"/>
    <property type="match status" value="1"/>
</dbReference>
<feature type="binding site" description="axial binding residue" evidence="20">
    <location>
        <position position="263"/>
    </location>
    <ligand>
        <name>heme c</name>
        <dbReference type="ChEBI" id="CHEBI:61717"/>
        <label>1</label>
    </ligand>
    <ligandPart>
        <name>Fe</name>
        <dbReference type="ChEBI" id="CHEBI:18248"/>
    </ligandPart>
</feature>
<feature type="transmembrane region" description="Helical" evidence="22">
    <location>
        <begin position="33"/>
        <end position="55"/>
    </location>
</feature>
<evidence type="ECO:0000256" key="17">
    <source>
        <dbReference type="ARBA" id="ARBA00023065"/>
    </source>
</evidence>
<dbReference type="PANTHER" id="PTHR33751:SF1">
    <property type="entry name" value="CBB3-TYPE CYTOCHROME C OXIDASE SUBUNIT FIXP"/>
    <property type="match status" value="1"/>
</dbReference>
<dbReference type="Pfam" id="PF14715">
    <property type="entry name" value="FixP_N"/>
    <property type="match status" value="1"/>
</dbReference>
<evidence type="ECO:0000256" key="6">
    <source>
        <dbReference type="ARBA" id="ARBA00022519"/>
    </source>
</evidence>
<dbReference type="Pfam" id="PF13442">
    <property type="entry name" value="Cytochrome_CBB3"/>
    <property type="match status" value="2"/>
</dbReference>
<dbReference type="InterPro" id="IPR032858">
    <property type="entry name" value="CcoP_N"/>
</dbReference>
<evidence type="ECO:0000256" key="20">
    <source>
        <dbReference type="PIRSR" id="PIRSR000006-1"/>
    </source>
</evidence>
<dbReference type="RefSeq" id="WP_257769461.1">
    <property type="nucleotide sequence ID" value="NZ_CP102480.1"/>
</dbReference>
<dbReference type="GO" id="GO:0020037">
    <property type="term" value="F:heme binding"/>
    <property type="evidence" value="ECO:0007669"/>
    <property type="project" value="InterPro"/>
</dbReference>
<dbReference type="KEGG" id="naci:NUH88_01210"/>
<dbReference type="InterPro" id="IPR008168">
    <property type="entry name" value="Cyt_C_IC"/>
</dbReference>
<keyword evidence="10 19" id="KW-0479">Metal-binding</keyword>
<evidence type="ECO:0000256" key="3">
    <source>
        <dbReference type="ARBA" id="ARBA00006113"/>
    </source>
</evidence>
<evidence type="ECO:0000256" key="4">
    <source>
        <dbReference type="ARBA" id="ARBA00022448"/>
    </source>
</evidence>
<keyword evidence="17 19" id="KW-0406">Ion transport</keyword>
<dbReference type="Gene3D" id="6.10.280.130">
    <property type="match status" value="1"/>
</dbReference>
<dbReference type="GO" id="GO:0005886">
    <property type="term" value="C:plasma membrane"/>
    <property type="evidence" value="ECO:0007669"/>
    <property type="project" value="UniProtKB-SubCell"/>
</dbReference>
<feature type="binding site" description="axial binding residue" evidence="20">
    <location>
        <position position="173"/>
    </location>
    <ligand>
        <name>heme c</name>
        <dbReference type="ChEBI" id="CHEBI:61717"/>
        <label>2</label>
    </ligand>
    <ligandPart>
        <name>Fe</name>
        <dbReference type="ChEBI" id="CHEBI:18248"/>
    </ligandPart>
</feature>
<evidence type="ECO:0000256" key="2">
    <source>
        <dbReference type="ARBA" id="ARBA00004673"/>
    </source>
</evidence>
<evidence type="ECO:0000256" key="18">
    <source>
        <dbReference type="ARBA" id="ARBA00023136"/>
    </source>
</evidence>
<evidence type="ECO:0000256" key="5">
    <source>
        <dbReference type="ARBA" id="ARBA00022475"/>
    </source>
</evidence>
<comment type="subunit">
    <text evidence="19">Component of the cbb3-type cytochrome c oxidase.</text>
</comment>
<keyword evidence="14 22" id="KW-1133">Transmembrane helix</keyword>
<evidence type="ECO:0000256" key="13">
    <source>
        <dbReference type="ARBA" id="ARBA00022982"/>
    </source>
</evidence>